<comment type="caution">
    <text evidence="2">The sequence shown here is derived from an EMBL/GenBank/DDBJ whole genome shotgun (WGS) entry which is preliminary data.</text>
</comment>
<dbReference type="Pfam" id="PF10988">
    <property type="entry name" value="DUF2807"/>
    <property type="match status" value="1"/>
</dbReference>
<dbReference type="Gene3D" id="2.160.20.120">
    <property type="match status" value="1"/>
</dbReference>
<dbReference type="InterPro" id="IPR021255">
    <property type="entry name" value="DUF2807"/>
</dbReference>
<feature type="domain" description="Putative auto-transporter adhesin head GIN" evidence="1">
    <location>
        <begin position="26"/>
        <end position="205"/>
    </location>
</feature>
<organism evidence="2 3">
    <name type="scientific">Flavobacterium pisciphilum</name>
    <dbReference type="NCBI Taxonomy" id="2893755"/>
    <lineage>
        <taxon>Bacteria</taxon>
        <taxon>Pseudomonadati</taxon>
        <taxon>Bacteroidota</taxon>
        <taxon>Flavobacteriia</taxon>
        <taxon>Flavobacteriales</taxon>
        <taxon>Flavobacteriaceae</taxon>
        <taxon>Flavobacterium</taxon>
    </lineage>
</organism>
<dbReference type="Proteomes" id="UP001430919">
    <property type="component" value="Unassembled WGS sequence"/>
</dbReference>
<keyword evidence="3" id="KW-1185">Reference proteome</keyword>
<protein>
    <submittedName>
        <fullName evidence="2">DUF2807 domain-containing protein</fullName>
    </submittedName>
</protein>
<proteinExistence type="predicted"/>
<evidence type="ECO:0000313" key="3">
    <source>
        <dbReference type="Proteomes" id="UP001430919"/>
    </source>
</evidence>
<evidence type="ECO:0000259" key="1">
    <source>
        <dbReference type="Pfam" id="PF10988"/>
    </source>
</evidence>
<dbReference type="EMBL" id="JAJJMO010000001">
    <property type="protein sequence ID" value="MCC9072384.1"/>
    <property type="molecule type" value="Genomic_DNA"/>
</dbReference>
<dbReference type="RefSeq" id="WP_229989194.1">
    <property type="nucleotide sequence ID" value="NZ_JAJJMO010000001.1"/>
</dbReference>
<name>A0ABS8MUD7_9FLAO</name>
<accession>A0ABS8MUD7</accession>
<dbReference type="InterPro" id="IPR036485">
    <property type="entry name" value="Glu_synth_asu_C_sf"/>
</dbReference>
<dbReference type="SUPFAM" id="SSF69336">
    <property type="entry name" value="Alpha subunit of glutamate synthase, C-terminal domain"/>
    <property type="match status" value="1"/>
</dbReference>
<gene>
    <name evidence="2" type="ORF">LNQ49_12410</name>
</gene>
<evidence type="ECO:0000313" key="2">
    <source>
        <dbReference type="EMBL" id="MCC9072384.1"/>
    </source>
</evidence>
<reference evidence="2" key="1">
    <citation type="submission" date="2021-11" db="EMBL/GenBank/DDBJ databases">
        <title>Description of novel Flavobacterium species.</title>
        <authorList>
            <person name="Saticioglu I.B."/>
            <person name="Ay H."/>
            <person name="Altun S."/>
            <person name="Duman M."/>
        </authorList>
    </citation>
    <scope>NUCLEOTIDE SEQUENCE</scope>
    <source>
        <strain evidence="2">F-65</strain>
    </source>
</reference>
<sequence length="222" mass="23905">MKKLLIGVAILFVQVSFGQITKNLGDFDKVKVFDKLSITLIHASENKIVIKGSRESEVEVVNKNGELKLRMPFPKLLSGDDVSIQLYYKRIESIDVSEGSIVSSKETFKQTTIDLNSKEGGEINVILDVDNAKVRAVSGGTIKISGEAKNQVASLGSGGILRAKGLHTSQTTISVSAGGNAEIHATTLVDAKVNAGGYIYIYGKPKQINQKTVLGGRIEEKE</sequence>